<dbReference type="AlphaFoldDB" id="A0AB94IW57"/>
<proteinExistence type="predicted"/>
<evidence type="ECO:0000313" key="2">
    <source>
        <dbReference type="Proteomes" id="UP000008957"/>
    </source>
</evidence>
<evidence type="ECO:0000313" key="1">
    <source>
        <dbReference type="EMBL" id="CBL27949.1"/>
    </source>
</evidence>
<name>A0AB94IW57_9BACT</name>
<protein>
    <submittedName>
        <fullName evidence="1">Uncharacterized protein</fullName>
    </submittedName>
</protein>
<reference evidence="2" key="1">
    <citation type="submission" date="2010-03" db="EMBL/GenBank/DDBJ databases">
        <title>The genome sequence of Synergistetes sp. SGP1.</title>
        <authorList>
            <consortium name="metaHIT consortium -- http://www.metahit.eu/"/>
            <person name="Pajon A."/>
            <person name="Turner K."/>
            <person name="Parkhill J."/>
            <person name="Wade W."/>
            <person name="Vartoukian S."/>
        </authorList>
    </citation>
    <scope>NUCLEOTIDE SEQUENCE [LARGE SCALE GENOMIC DNA]</scope>
    <source>
        <strain evidence="2">SGP1</strain>
    </source>
</reference>
<sequence>MRFSLLLQPLALALQAWIKLLIPSRMPLLIRDSNH</sequence>
<dbReference type="Proteomes" id="UP000008957">
    <property type="component" value="Chromosome"/>
</dbReference>
<reference evidence="1 2" key="2">
    <citation type="submission" date="2010-03" db="EMBL/GenBank/DDBJ databases">
        <authorList>
            <person name="Pajon A."/>
        </authorList>
    </citation>
    <scope>NUCLEOTIDE SEQUENCE [LARGE SCALE GENOMIC DNA]</scope>
    <source>
        <strain evidence="1 2">SGP1</strain>
    </source>
</reference>
<dbReference type="EMBL" id="FP929056">
    <property type="protein sequence ID" value="CBL27949.1"/>
    <property type="molecule type" value="Genomic_DNA"/>
</dbReference>
<organism evidence="1 2">
    <name type="scientific">Fretibacterium fastidiosum</name>
    <dbReference type="NCBI Taxonomy" id="651822"/>
    <lineage>
        <taxon>Bacteria</taxon>
        <taxon>Thermotogati</taxon>
        <taxon>Synergistota</taxon>
        <taxon>Synergistia</taxon>
        <taxon>Synergistales</taxon>
        <taxon>Aminobacteriaceae</taxon>
        <taxon>Fretibacterium</taxon>
    </lineage>
</organism>
<accession>A0AB94IW57</accession>
<keyword evidence="2" id="KW-1185">Reference proteome</keyword>
<dbReference type="KEGG" id="sbr:SY1_05410"/>
<gene>
    <name evidence="1" type="ORF">SY1_05410</name>
</gene>